<dbReference type="Pfam" id="PF01420">
    <property type="entry name" value="Methylase_S"/>
    <property type="match status" value="1"/>
</dbReference>
<keyword evidence="3" id="KW-0238">DNA-binding</keyword>
<evidence type="ECO:0000256" key="2">
    <source>
        <dbReference type="ARBA" id="ARBA00022747"/>
    </source>
</evidence>
<proteinExistence type="inferred from homology"/>
<comment type="caution">
    <text evidence="6">The sequence shown here is derived from an EMBL/GenBank/DDBJ whole genome shotgun (WGS) entry which is preliminary data.</text>
</comment>
<dbReference type="RefSeq" id="WP_205240195.1">
    <property type="nucleotide sequence ID" value="NZ_JAFFQB010000011.1"/>
</dbReference>
<evidence type="ECO:0000313" key="7">
    <source>
        <dbReference type="Proteomes" id="UP000539642"/>
    </source>
</evidence>
<keyword evidence="7" id="KW-1185">Reference proteome</keyword>
<keyword evidence="2" id="KW-0680">Restriction system</keyword>
<organism evidence="6 7">
    <name type="scientific">Desulfoprunum benzoelyticum</name>
    <dbReference type="NCBI Taxonomy" id="1506996"/>
    <lineage>
        <taxon>Bacteria</taxon>
        <taxon>Pseudomonadati</taxon>
        <taxon>Thermodesulfobacteriota</taxon>
        <taxon>Desulfobulbia</taxon>
        <taxon>Desulfobulbales</taxon>
        <taxon>Desulfobulbaceae</taxon>
        <taxon>Desulfoprunum</taxon>
    </lineage>
</organism>
<dbReference type="CDD" id="cd16961">
    <property type="entry name" value="RMtype1_S_TRD-CR_like"/>
    <property type="match status" value="1"/>
</dbReference>
<dbReference type="InterPro" id="IPR044946">
    <property type="entry name" value="Restrct_endonuc_typeI_TRD_sf"/>
</dbReference>
<protein>
    <submittedName>
        <fullName evidence="6">Type I restriction enzyme S subunit</fullName>
        <ecNumber evidence="6">3.1.21.3</ecNumber>
    </submittedName>
</protein>
<name>A0A840UUT1_9BACT</name>
<evidence type="ECO:0000256" key="1">
    <source>
        <dbReference type="ARBA" id="ARBA00010923"/>
    </source>
</evidence>
<evidence type="ECO:0000256" key="3">
    <source>
        <dbReference type="ARBA" id="ARBA00023125"/>
    </source>
</evidence>
<dbReference type="GO" id="GO:0009035">
    <property type="term" value="F:type I site-specific deoxyribonuclease activity"/>
    <property type="evidence" value="ECO:0007669"/>
    <property type="project" value="UniProtKB-EC"/>
</dbReference>
<dbReference type="Proteomes" id="UP000539642">
    <property type="component" value="Unassembled WGS sequence"/>
</dbReference>
<reference evidence="6 7" key="1">
    <citation type="submission" date="2020-08" db="EMBL/GenBank/DDBJ databases">
        <title>Genomic Encyclopedia of Type Strains, Phase IV (KMG-IV): sequencing the most valuable type-strain genomes for metagenomic binning, comparative biology and taxonomic classification.</title>
        <authorList>
            <person name="Goeker M."/>
        </authorList>
    </citation>
    <scope>NUCLEOTIDE SEQUENCE [LARGE SCALE GENOMIC DNA]</scope>
    <source>
        <strain evidence="6 7">DSM 28570</strain>
    </source>
</reference>
<dbReference type="Gene3D" id="3.90.220.20">
    <property type="entry name" value="DNA methylase specificity domains"/>
    <property type="match status" value="2"/>
</dbReference>
<dbReference type="GO" id="GO:0003677">
    <property type="term" value="F:DNA binding"/>
    <property type="evidence" value="ECO:0007669"/>
    <property type="project" value="UniProtKB-KW"/>
</dbReference>
<dbReference type="SUPFAM" id="SSF116734">
    <property type="entry name" value="DNA methylase specificity domain"/>
    <property type="match status" value="2"/>
</dbReference>
<evidence type="ECO:0000256" key="4">
    <source>
        <dbReference type="SAM" id="MobiDB-lite"/>
    </source>
</evidence>
<dbReference type="GO" id="GO:0009307">
    <property type="term" value="P:DNA restriction-modification system"/>
    <property type="evidence" value="ECO:0007669"/>
    <property type="project" value="UniProtKB-KW"/>
</dbReference>
<dbReference type="InterPro" id="IPR051212">
    <property type="entry name" value="Type-I_RE_S_subunit"/>
</dbReference>
<accession>A0A840UUT1</accession>
<dbReference type="InterPro" id="IPR000055">
    <property type="entry name" value="Restrct_endonuc_typeI_TRD"/>
</dbReference>
<dbReference type="PANTHER" id="PTHR43140">
    <property type="entry name" value="TYPE-1 RESTRICTION ENZYME ECOKI SPECIFICITY PROTEIN"/>
    <property type="match status" value="1"/>
</dbReference>
<comment type="similarity">
    <text evidence="1">Belongs to the type-I restriction system S methylase family.</text>
</comment>
<evidence type="ECO:0000259" key="5">
    <source>
        <dbReference type="Pfam" id="PF01420"/>
    </source>
</evidence>
<dbReference type="EMBL" id="JACHEO010000013">
    <property type="protein sequence ID" value="MBB5348583.1"/>
    <property type="molecule type" value="Genomic_DNA"/>
</dbReference>
<dbReference type="AlphaFoldDB" id="A0A840UUT1"/>
<keyword evidence="6" id="KW-0378">Hydrolase</keyword>
<dbReference type="EC" id="3.1.21.3" evidence="6"/>
<feature type="domain" description="Type I restriction modification DNA specificity" evidence="5">
    <location>
        <begin position="230"/>
        <end position="399"/>
    </location>
</feature>
<gene>
    <name evidence="6" type="ORF">HNQ81_002319</name>
</gene>
<dbReference type="PANTHER" id="PTHR43140:SF1">
    <property type="entry name" value="TYPE I RESTRICTION ENZYME ECOKI SPECIFICITY SUBUNIT"/>
    <property type="match status" value="1"/>
</dbReference>
<sequence>MMKLAPYPEYKDSGQPFLGDIPVHWNLFRNGRLFSQRNETGFGELPILEVSLKTGVRVRDMENLKRKQVMADREKYKRAAQGDIAYNMMRMWQGAVGVAPVDGLVSPAYVVVRPFPEVDCRYFSYLFRTASYMNEVDAYSRGIVKDRNRLYWQDFKRMPSPVPSIEEQRHITSFLDAVGSKAQRFIRNKRRLIGLLKEQKQNVINQAVTRGLDPKIKFKPSGVEWIGDIPEHWDATKLKRVVSFNPSKSETRANPADEEKVVFLPMENISVNGDIDCSEKRTLSEVWNGFNYFRRGDVVVAKITPCFENGKGAYLKGLESDFGFGTTELIVLRPSKAIDGAFLRFLTSTKQFLLLGEQYMTGAAGQQRIPSDFVKNYPIGLPPIDEQLEILEHIQEKSAEIDQAISRAQREIELMREYRTRLISDVVTGHVDVRGIEVPEIAEDELLALEEDTADADDEIDDEGDMDETD</sequence>
<dbReference type="Gene3D" id="1.10.287.1120">
    <property type="entry name" value="Bipartite methylase S protein"/>
    <property type="match status" value="1"/>
</dbReference>
<dbReference type="CDD" id="cd17260">
    <property type="entry name" value="RMtype1_S_EcoEI-TRD1-CR1_like"/>
    <property type="match status" value="1"/>
</dbReference>
<feature type="region of interest" description="Disordered" evidence="4">
    <location>
        <begin position="447"/>
        <end position="470"/>
    </location>
</feature>
<evidence type="ECO:0000313" key="6">
    <source>
        <dbReference type="EMBL" id="MBB5348583.1"/>
    </source>
</evidence>